<evidence type="ECO:0000313" key="1">
    <source>
        <dbReference type="EMBL" id="GLV60218.1"/>
    </source>
</evidence>
<dbReference type="InterPro" id="IPR029032">
    <property type="entry name" value="AhpD-like"/>
</dbReference>
<keyword evidence="2" id="KW-1185">Reference proteome</keyword>
<dbReference type="RefSeq" id="WP_338257226.1">
    <property type="nucleotide sequence ID" value="NZ_BSRI01000002.1"/>
</dbReference>
<organism evidence="1 2">
    <name type="scientific">Dictyobacter halimunensis</name>
    <dbReference type="NCBI Taxonomy" id="3026934"/>
    <lineage>
        <taxon>Bacteria</taxon>
        <taxon>Bacillati</taxon>
        <taxon>Chloroflexota</taxon>
        <taxon>Ktedonobacteria</taxon>
        <taxon>Ktedonobacterales</taxon>
        <taxon>Dictyobacteraceae</taxon>
        <taxon>Dictyobacter</taxon>
    </lineage>
</organism>
<sequence>MNDRHAPQMGAMLYAVASQPGATTPALREQVRAYAERLSLDASSDAGDVPPELVAYVRKVALHAYKVLDEDIQSLRQGGYSEDALFEITLSVAMGTARARLECGLHALMEAIE</sequence>
<dbReference type="SUPFAM" id="SSF69118">
    <property type="entry name" value="AhpD-like"/>
    <property type="match status" value="1"/>
</dbReference>
<reference evidence="1 2" key="1">
    <citation type="submission" date="2023-02" db="EMBL/GenBank/DDBJ databases">
        <title>Dictyobacter halimunensis sp. nov., a new member of the class Ktedonobacteria from forest soil in a geothermal area.</title>
        <authorList>
            <person name="Rachmania M.K."/>
            <person name="Ningsih F."/>
            <person name="Sakai Y."/>
            <person name="Yabe S."/>
            <person name="Yokota A."/>
            <person name="Sjamsuridzal W."/>
        </authorList>
    </citation>
    <scope>NUCLEOTIDE SEQUENCE [LARGE SCALE GENOMIC DNA]</scope>
    <source>
        <strain evidence="1 2">S3.2.2.5</strain>
    </source>
</reference>
<dbReference type="EMBL" id="BSRI01000002">
    <property type="protein sequence ID" value="GLV60218.1"/>
    <property type="molecule type" value="Genomic_DNA"/>
</dbReference>
<protein>
    <submittedName>
        <fullName evidence="1">Uncharacterized protein</fullName>
    </submittedName>
</protein>
<evidence type="ECO:0000313" key="2">
    <source>
        <dbReference type="Proteomes" id="UP001344906"/>
    </source>
</evidence>
<dbReference type="Proteomes" id="UP001344906">
    <property type="component" value="Unassembled WGS sequence"/>
</dbReference>
<dbReference type="Gene3D" id="1.20.1290.10">
    <property type="entry name" value="AhpD-like"/>
    <property type="match status" value="1"/>
</dbReference>
<name>A0ABQ6G2K1_9CHLR</name>
<proteinExistence type="predicted"/>
<gene>
    <name evidence="1" type="ORF">KDH_70390</name>
</gene>
<accession>A0ABQ6G2K1</accession>
<comment type="caution">
    <text evidence="1">The sequence shown here is derived from an EMBL/GenBank/DDBJ whole genome shotgun (WGS) entry which is preliminary data.</text>
</comment>